<dbReference type="EMBL" id="JAUTDP010000003">
    <property type="protein sequence ID" value="KAK3400549.1"/>
    <property type="molecule type" value="Genomic_DNA"/>
</dbReference>
<name>A0AAE0PIG9_SORBR</name>
<dbReference type="Proteomes" id="UP001281003">
    <property type="component" value="Unassembled WGS sequence"/>
</dbReference>
<sequence length="371" mass="43081">MSDHRNRFVTPAPLLLSDSPSPPPSEPRSITPDDEEEEPRVRSLNIFLWNDKLETPGGIPRDEDGQVNGSFRHLVSQRYFQWKIFFSTLFHGKDSRWEDFTCYDEHEIIFHKDVDIPGVRYPIAVVFRSTGIYMFETQEDAREMENAAKKILKALEFREGLMNTKEISDCEMHWGYPEGRPVADVMLLTEEFWKRFETPTTPEVDYINLEGETVEEEESLVQKQNIFGRNEDNNYIQAVSVLGFACIIIEHTLQTEIMEDTSTSWSNSSEEEIEEFMPDIQDFMDLLITNKFNRRSGPFRHGSYILRMGTTRRESRTRQNPRHTPVINQPRQLNPAARLAQSVERETLKETLRNLKVVGSTPTSGSIPDVR</sequence>
<reference evidence="2" key="1">
    <citation type="journal article" date="2023" name="Mol. Phylogenet. Evol.">
        <title>Genome-scale phylogeny and comparative genomics of the fungal order Sordariales.</title>
        <authorList>
            <person name="Hensen N."/>
            <person name="Bonometti L."/>
            <person name="Westerberg I."/>
            <person name="Brannstrom I.O."/>
            <person name="Guillou S."/>
            <person name="Cros-Aarteil S."/>
            <person name="Calhoun S."/>
            <person name="Haridas S."/>
            <person name="Kuo A."/>
            <person name="Mondo S."/>
            <person name="Pangilinan J."/>
            <person name="Riley R."/>
            <person name="LaButti K."/>
            <person name="Andreopoulos B."/>
            <person name="Lipzen A."/>
            <person name="Chen C."/>
            <person name="Yan M."/>
            <person name="Daum C."/>
            <person name="Ng V."/>
            <person name="Clum A."/>
            <person name="Steindorff A."/>
            <person name="Ohm R.A."/>
            <person name="Martin F."/>
            <person name="Silar P."/>
            <person name="Natvig D.O."/>
            <person name="Lalanne C."/>
            <person name="Gautier V."/>
            <person name="Ament-Velasquez S.L."/>
            <person name="Kruys A."/>
            <person name="Hutchinson M.I."/>
            <person name="Powell A.J."/>
            <person name="Barry K."/>
            <person name="Miller A.N."/>
            <person name="Grigoriev I.V."/>
            <person name="Debuchy R."/>
            <person name="Gladieux P."/>
            <person name="Hiltunen Thoren M."/>
            <person name="Johannesson H."/>
        </authorList>
    </citation>
    <scope>NUCLEOTIDE SEQUENCE</scope>
    <source>
        <strain evidence="2">FGSC 1904</strain>
    </source>
</reference>
<organism evidence="2 3">
    <name type="scientific">Sordaria brevicollis</name>
    <dbReference type="NCBI Taxonomy" id="83679"/>
    <lineage>
        <taxon>Eukaryota</taxon>
        <taxon>Fungi</taxon>
        <taxon>Dikarya</taxon>
        <taxon>Ascomycota</taxon>
        <taxon>Pezizomycotina</taxon>
        <taxon>Sordariomycetes</taxon>
        <taxon>Sordariomycetidae</taxon>
        <taxon>Sordariales</taxon>
        <taxon>Sordariaceae</taxon>
        <taxon>Sordaria</taxon>
    </lineage>
</organism>
<evidence type="ECO:0000313" key="3">
    <source>
        <dbReference type="Proteomes" id="UP001281003"/>
    </source>
</evidence>
<evidence type="ECO:0000313" key="2">
    <source>
        <dbReference type="EMBL" id="KAK3400549.1"/>
    </source>
</evidence>
<accession>A0AAE0PIG9</accession>
<feature type="region of interest" description="Disordered" evidence="1">
    <location>
        <begin position="1"/>
        <end position="40"/>
    </location>
</feature>
<gene>
    <name evidence="2" type="ORF">B0T20DRAFT_390441</name>
</gene>
<reference evidence="2" key="2">
    <citation type="submission" date="2023-07" db="EMBL/GenBank/DDBJ databases">
        <authorList>
            <consortium name="Lawrence Berkeley National Laboratory"/>
            <person name="Haridas S."/>
            <person name="Hensen N."/>
            <person name="Bonometti L."/>
            <person name="Westerberg I."/>
            <person name="Brannstrom I.O."/>
            <person name="Guillou S."/>
            <person name="Cros-Aarteil S."/>
            <person name="Calhoun S."/>
            <person name="Kuo A."/>
            <person name="Mondo S."/>
            <person name="Pangilinan J."/>
            <person name="Riley R."/>
            <person name="LaButti K."/>
            <person name="Andreopoulos B."/>
            <person name="Lipzen A."/>
            <person name="Chen C."/>
            <person name="Yanf M."/>
            <person name="Daum C."/>
            <person name="Ng V."/>
            <person name="Clum A."/>
            <person name="Steindorff A."/>
            <person name="Ohm R."/>
            <person name="Martin F."/>
            <person name="Silar P."/>
            <person name="Natvig D."/>
            <person name="Lalanne C."/>
            <person name="Gautier V."/>
            <person name="Ament-velasquez S.L."/>
            <person name="Kruys A."/>
            <person name="Hutchinson M.I."/>
            <person name="Powell A.J."/>
            <person name="Barry K."/>
            <person name="Miller A.N."/>
            <person name="Grigoriev I.V."/>
            <person name="Debuchy R."/>
            <person name="Gladieux P."/>
            <person name="Thoren M.H."/>
            <person name="Johannesson H."/>
        </authorList>
    </citation>
    <scope>NUCLEOTIDE SEQUENCE</scope>
    <source>
        <strain evidence="2">FGSC 1904</strain>
    </source>
</reference>
<dbReference type="AlphaFoldDB" id="A0AAE0PIG9"/>
<keyword evidence="3" id="KW-1185">Reference proteome</keyword>
<comment type="caution">
    <text evidence="2">The sequence shown here is derived from an EMBL/GenBank/DDBJ whole genome shotgun (WGS) entry which is preliminary data.</text>
</comment>
<proteinExistence type="predicted"/>
<evidence type="ECO:0000256" key="1">
    <source>
        <dbReference type="SAM" id="MobiDB-lite"/>
    </source>
</evidence>
<protein>
    <submittedName>
        <fullName evidence="2">Uncharacterized protein</fullName>
    </submittedName>
</protein>